<name>A0ABQ2N5V5_9ACTN</name>
<dbReference type="RefSeq" id="WP_188782499.1">
    <property type="nucleotide sequence ID" value="NZ_BMNI01000001.1"/>
</dbReference>
<dbReference type="Proteomes" id="UP000655410">
    <property type="component" value="Unassembled WGS sequence"/>
</dbReference>
<feature type="domain" description="Putative zinc-finger" evidence="1">
    <location>
        <begin position="18"/>
        <end position="51"/>
    </location>
</feature>
<evidence type="ECO:0000313" key="2">
    <source>
        <dbReference type="EMBL" id="GGO85695.1"/>
    </source>
</evidence>
<reference evidence="3" key="1">
    <citation type="journal article" date="2019" name="Int. J. Syst. Evol. Microbiol.">
        <title>The Global Catalogue of Microorganisms (GCM) 10K type strain sequencing project: providing services to taxonomists for standard genome sequencing and annotation.</title>
        <authorList>
            <consortium name="The Broad Institute Genomics Platform"/>
            <consortium name="The Broad Institute Genome Sequencing Center for Infectious Disease"/>
            <person name="Wu L."/>
            <person name="Ma J."/>
        </authorList>
    </citation>
    <scope>NUCLEOTIDE SEQUENCE [LARGE SCALE GENOMIC DNA]</scope>
    <source>
        <strain evidence="3">CGMCC 4.7371</strain>
    </source>
</reference>
<dbReference type="InterPro" id="IPR024020">
    <property type="entry name" value="Anit_sigma_mycothiol_RsrA"/>
</dbReference>
<accession>A0ABQ2N5V5</accession>
<proteinExistence type="predicted"/>
<organism evidence="2 3">
    <name type="scientific">Nocardioides phosphati</name>
    <dbReference type="NCBI Taxonomy" id="1867775"/>
    <lineage>
        <taxon>Bacteria</taxon>
        <taxon>Bacillati</taxon>
        <taxon>Actinomycetota</taxon>
        <taxon>Actinomycetes</taxon>
        <taxon>Propionibacteriales</taxon>
        <taxon>Nocardioidaceae</taxon>
        <taxon>Nocardioides</taxon>
    </lineage>
</organism>
<protein>
    <recommendedName>
        <fullName evidence="1">Putative zinc-finger domain-containing protein</fullName>
    </recommendedName>
</protein>
<keyword evidence="3" id="KW-1185">Reference proteome</keyword>
<dbReference type="Pfam" id="PF13490">
    <property type="entry name" value="zf-HC2"/>
    <property type="match status" value="1"/>
</dbReference>
<gene>
    <name evidence="2" type="ORF">GCM10011584_06250</name>
</gene>
<evidence type="ECO:0000313" key="3">
    <source>
        <dbReference type="Proteomes" id="UP000655410"/>
    </source>
</evidence>
<dbReference type="EMBL" id="BMNI01000001">
    <property type="protein sequence ID" value="GGO85695.1"/>
    <property type="molecule type" value="Genomic_DNA"/>
</dbReference>
<sequence>MSAPDPQEGHEHKRGEDCADYLERIVFFLDNELDEADCSAVRHHLDECGPCLKKYDLERTVKQVVARSCHESAPEALRAKVLVQLREVQVRITSTD</sequence>
<evidence type="ECO:0000259" key="1">
    <source>
        <dbReference type="Pfam" id="PF13490"/>
    </source>
</evidence>
<dbReference type="NCBIfam" id="TIGR03988">
    <property type="entry name" value="antisig_RsrA"/>
    <property type="match status" value="1"/>
</dbReference>
<dbReference type="InterPro" id="IPR027383">
    <property type="entry name" value="Znf_put"/>
</dbReference>
<comment type="caution">
    <text evidence="2">The sequence shown here is derived from an EMBL/GenBank/DDBJ whole genome shotgun (WGS) entry which is preliminary data.</text>
</comment>